<accession>A0ABY9IE02</accession>
<evidence type="ECO:0000256" key="1">
    <source>
        <dbReference type="SAM" id="MobiDB-lite"/>
    </source>
</evidence>
<dbReference type="Proteomes" id="UP001229952">
    <property type="component" value="Chromosome"/>
</dbReference>
<feature type="region of interest" description="Disordered" evidence="1">
    <location>
        <begin position="80"/>
        <end position="132"/>
    </location>
</feature>
<feature type="compositionally biased region" description="Basic and acidic residues" evidence="1">
    <location>
        <begin position="119"/>
        <end position="132"/>
    </location>
</feature>
<dbReference type="RefSeq" id="WP_306092245.1">
    <property type="nucleotide sequence ID" value="NZ_CP120992.1"/>
</dbReference>
<protein>
    <submittedName>
        <fullName evidence="2">Uncharacterized protein</fullName>
    </submittedName>
</protein>
<reference evidence="2 3" key="1">
    <citation type="submission" date="2023-03" db="EMBL/GenBank/DDBJ databases">
        <title>Isolation and description of six Streptomyces strains from soil environments, able to metabolize different microbial glucans.</title>
        <authorList>
            <person name="Widen T."/>
            <person name="Larsbrink J."/>
        </authorList>
    </citation>
    <scope>NUCLEOTIDE SEQUENCE [LARGE SCALE GENOMIC DNA]</scope>
    <source>
        <strain evidence="2 3">Mut2</strain>
    </source>
</reference>
<gene>
    <name evidence="2" type="ORF">P8A22_37140</name>
</gene>
<evidence type="ECO:0000313" key="3">
    <source>
        <dbReference type="Proteomes" id="UP001229952"/>
    </source>
</evidence>
<keyword evidence="3" id="KW-1185">Reference proteome</keyword>
<feature type="compositionally biased region" description="Basic and acidic residues" evidence="1">
    <location>
        <begin position="90"/>
        <end position="100"/>
    </location>
</feature>
<dbReference type="EMBL" id="CP120992">
    <property type="protein sequence ID" value="WLQ45025.1"/>
    <property type="molecule type" value="Genomic_DNA"/>
</dbReference>
<proteinExistence type="predicted"/>
<evidence type="ECO:0000313" key="2">
    <source>
        <dbReference type="EMBL" id="WLQ45025.1"/>
    </source>
</evidence>
<sequence>MASAAVRAGRSECWFVTPAADAPDGGPVPAVQPELVRVERDAATGVWRELVEALPAVHADSAAKYLGVDADAASLYLQPESSAAPTDHNVPVERLVDDTARSGPDGAARHGCVGGGEASTDKVGRDTDPEGC</sequence>
<organism evidence="2 3">
    <name type="scientific">Streptomyces laculatispora</name>
    <dbReference type="NCBI Taxonomy" id="887464"/>
    <lineage>
        <taxon>Bacteria</taxon>
        <taxon>Bacillati</taxon>
        <taxon>Actinomycetota</taxon>
        <taxon>Actinomycetes</taxon>
        <taxon>Kitasatosporales</taxon>
        <taxon>Streptomycetaceae</taxon>
        <taxon>Streptomyces</taxon>
    </lineage>
</organism>
<name>A0ABY9IE02_9ACTN</name>